<dbReference type="Pfam" id="PF16897">
    <property type="entry name" value="MMR_HSR1_Xtn"/>
    <property type="match status" value="1"/>
</dbReference>
<dbReference type="InterPro" id="IPR027417">
    <property type="entry name" value="P-loop_NTPase"/>
</dbReference>
<dbReference type="OrthoDB" id="603at2759"/>
<accession>A0A6A1VZY1</accession>
<keyword evidence="7" id="KW-1185">Reference proteome</keyword>
<dbReference type="PROSITE" id="PS51710">
    <property type="entry name" value="G_OBG"/>
    <property type="match status" value="1"/>
</dbReference>
<dbReference type="GO" id="GO:0003924">
    <property type="term" value="F:GTPase activity"/>
    <property type="evidence" value="ECO:0007669"/>
    <property type="project" value="InterPro"/>
</dbReference>
<organism evidence="6 7">
    <name type="scientific">Morella rubra</name>
    <name type="common">Chinese bayberry</name>
    <dbReference type="NCBI Taxonomy" id="262757"/>
    <lineage>
        <taxon>Eukaryota</taxon>
        <taxon>Viridiplantae</taxon>
        <taxon>Streptophyta</taxon>
        <taxon>Embryophyta</taxon>
        <taxon>Tracheophyta</taxon>
        <taxon>Spermatophyta</taxon>
        <taxon>Magnoliopsida</taxon>
        <taxon>eudicotyledons</taxon>
        <taxon>Gunneridae</taxon>
        <taxon>Pentapetalae</taxon>
        <taxon>rosids</taxon>
        <taxon>fabids</taxon>
        <taxon>Fagales</taxon>
        <taxon>Myricaceae</taxon>
        <taxon>Morella</taxon>
    </lineage>
</organism>
<feature type="domain" description="TGS" evidence="5">
    <location>
        <begin position="346"/>
        <end position="424"/>
    </location>
</feature>
<dbReference type="SUPFAM" id="SSF81271">
    <property type="entry name" value="TGS-like"/>
    <property type="match status" value="1"/>
</dbReference>
<proteinExistence type="predicted"/>
<dbReference type="CDD" id="cd01896">
    <property type="entry name" value="DRG"/>
    <property type="match status" value="1"/>
</dbReference>
<evidence type="ECO:0000313" key="7">
    <source>
        <dbReference type="Proteomes" id="UP000516437"/>
    </source>
</evidence>
<sequence length="457" mass="51071">MGIIEKIREIEAEMARTQKNKATEYHLGQLKAKIAKLRTQLLEPPKGSSGGGEGFEVTKFGHGRVALIGFPRFAFSDLNKHVIFLKNLTEENVGKSTLLTMLTGTHSEAASYEFTTLTCIPGIIHYNDTKIQLLDLPGIIEGASEGKGRGRQVIAVSKSSDIVLMVLDASKSEGHRQILTKELEAVGLRLNKRPPQIYFKKKKTGGISFNSTMPLTHVDEKLCYQILHEYKIHNAEVLFREDATVDELIDVIEGNRKYMKCIYVYNKIDVIGIDDVDKLARQPNSVVISCNLKAGFTHTSPIILISIGKFTICSSMELGAINLISQDCKQTLNFDRLLAKMWEEMGLVRVYTKPQGQQPDFTDPVVLSADRGGCSVEDFCNHIHRSLVKDVKYVLVWGISARHYPQHCGLGHVLQDEDVVQIVKKKEKEEGGRGRFKSHSNAPARISDREKKAPLKT</sequence>
<feature type="domain" description="OBG-type G" evidence="4">
    <location>
        <begin position="92"/>
        <end position="308"/>
    </location>
</feature>
<dbReference type="GO" id="GO:0005525">
    <property type="term" value="F:GTP binding"/>
    <property type="evidence" value="ECO:0007669"/>
    <property type="project" value="UniProtKB-KW"/>
</dbReference>
<evidence type="ECO:0000259" key="4">
    <source>
        <dbReference type="PROSITE" id="PS51710"/>
    </source>
</evidence>
<feature type="compositionally biased region" description="Basic and acidic residues" evidence="3">
    <location>
        <begin position="446"/>
        <end position="457"/>
    </location>
</feature>
<reference evidence="6 7" key="1">
    <citation type="journal article" date="2019" name="Plant Biotechnol. J.">
        <title>The red bayberry genome and genetic basis of sex determination.</title>
        <authorList>
            <person name="Jia H.M."/>
            <person name="Jia H.J."/>
            <person name="Cai Q.L."/>
            <person name="Wang Y."/>
            <person name="Zhao H.B."/>
            <person name="Yang W.F."/>
            <person name="Wang G.Y."/>
            <person name="Li Y.H."/>
            <person name="Zhan D.L."/>
            <person name="Shen Y.T."/>
            <person name="Niu Q.F."/>
            <person name="Chang L."/>
            <person name="Qiu J."/>
            <person name="Zhao L."/>
            <person name="Xie H.B."/>
            <person name="Fu W.Y."/>
            <person name="Jin J."/>
            <person name="Li X.W."/>
            <person name="Jiao Y."/>
            <person name="Zhou C.C."/>
            <person name="Tu T."/>
            <person name="Chai C.Y."/>
            <person name="Gao J.L."/>
            <person name="Fan L.J."/>
            <person name="van de Weg E."/>
            <person name="Wang J.Y."/>
            <person name="Gao Z.S."/>
        </authorList>
    </citation>
    <scope>NUCLEOTIDE SEQUENCE [LARGE SCALE GENOMIC DNA]</scope>
    <source>
        <tissue evidence="6">Leaves</tissue>
    </source>
</reference>
<dbReference type="PROSITE" id="PS51880">
    <property type="entry name" value="TGS"/>
    <property type="match status" value="1"/>
</dbReference>
<dbReference type="InterPro" id="IPR004095">
    <property type="entry name" value="TGS"/>
</dbReference>
<protein>
    <submittedName>
        <fullName evidence="6">Developmentally-regulated G-protein 2</fullName>
    </submittedName>
</protein>
<dbReference type="FunFam" id="3.40.50.300:FF:001436">
    <property type="entry name" value="Developmentally-regulated GTP-binding protein"/>
    <property type="match status" value="1"/>
</dbReference>
<evidence type="ECO:0000256" key="2">
    <source>
        <dbReference type="ARBA" id="ARBA00023134"/>
    </source>
</evidence>
<dbReference type="Gene3D" id="6.10.140.1070">
    <property type="match status" value="2"/>
</dbReference>
<evidence type="ECO:0000313" key="6">
    <source>
        <dbReference type="EMBL" id="KAB1218375.1"/>
    </source>
</evidence>
<dbReference type="InterPro" id="IPR012676">
    <property type="entry name" value="TGS-like"/>
</dbReference>
<dbReference type="EMBL" id="RXIC02000021">
    <property type="protein sequence ID" value="KAB1218375.1"/>
    <property type="molecule type" value="Genomic_DNA"/>
</dbReference>
<evidence type="ECO:0000259" key="5">
    <source>
        <dbReference type="PROSITE" id="PS51880"/>
    </source>
</evidence>
<dbReference type="Proteomes" id="UP000516437">
    <property type="component" value="Chromosome 3"/>
</dbReference>
<dbReference type="InterPro" id="IPR031662">
    <property type="entry name" value="GTP-binding_2"/>
</dbReference>
<feature type="region of interest" description="Disordered" evidence="3">
    <location>
        <begin position="426"/>
        <end position="457"/>
    </location>
</feature>
<dbReference type="Pfam" id="PF01926">
    <property type="entry name" value="MMR_HSR1"/>
    <property type="match status" value="1"/>
</dbReference>
<dbReference type="CDD" id="cd17230">
    <property type="entry name" value="TGS_DRG1"/>
    <property type="match status" value="1"/>
</dbReference>
<dbReference type="InterPro" id="IPR045001">
    <property type="entry name" value="DRG"/>
</dbReference>
<comment type="caution">
    <text evidence="6">The sequence shown here is derived from an EMBL/GenBank/DDBJ whole genome shotgun (WGS) entry which is preliminary data.</text>
</comment>
<keyword evidence="1" id="KW-0547">Nucleotide-binding</keyword>
<dbReference type="Pfam" id="PF02824">
    <property type="entry name" value="TGS"/>
    <property type="match status" value="1"/>
</dbReference>
<dbReference type="PROSITE" id="PS00905">
    <property type="entry name" value="GTP1_OBG"/>
    <property type="match status" value="1"/>
</dbReference>
<dbReference type="InterPro" id="IPR031167">
    <property type="entry name" value="G_OBG"/>
</dbReference>
<name>A0A6A1VZY1_9ROSI</name>
<dbReference type="InterPro" id="IPR012675">
    <property type="entry name" value="Beta-grasp_dom_sf"/>
</dbReference>
<dbReference type="PANTHER" id="PTHR43127">
    <property type="entry name" value="DEVELOPMENTALLY-REGULATED GTP-BINDING PROTEIN 2"/>
    <property type="match status" value="1"/>
</dbReference>
<keyword evidence="2" id="KW-0342">GTP-binding</keyword>
<dbReference type="FunFam" id="3.10.20.30:FF:000003">
    <property type="entry name" value="Developmentally-regulated GTP-binding protein 1"/>
    <property type="match status" value="1"/>
</dbReference>
<evidence type="ECO:0000256" key="3">
    <source>
        <dbReference type="SAM" id="MobiDB-lite"/>
    </source>
</evidence>
<dbReference type="InterPro" id="IPR005225">
    <property type="entry name" value="Small_GTP-bd"/>
</dbReference>
<dbReference type="SUPFAM" id="SSF52540">
    <property type="entry name" value="P-loop containing nucleoside triphosphate hydrolases"/>
    <property type="match status" value="1"/>
</dbReference>
<dbReference type="AlphaFoldDB" id="A0A6A1VZY1"/>
<evidence type="ECO:0000256" key="1">
    <source>
        <dbReference type="ARBA" id="ARBA00022741"/>
    </source>
</evidence>
<dbReference type="PRINTS" id="PR00326">
    <property type="entry name" value="GTP1OBG"/>
</dbReference>
<dbReference type="InterPro" id="IPR006073">
    <property type="entry name" value="GTP-bd"/>
</dbReference>
<dbReference type="Gene3D" id="3.10.20.30">
    <property type="match status" value="1"/>
</dbReference>
<gene>
    <name evidence="6" type="ORF">CJ030_MR3G026255</name>
</gene>
<dbReference type="NCBIfam" id="TIGR00231">
    <property type="entry name" value="small_GTP"/>
    <property type="match status" value="1"/>
</dbReference>
<dbReference type="InterPro" id="IPR006074">
    <property type="entry name" value="GTP1-OBG_CS"/>
</dbReference>